<evidence type="ECO:0000256" key="1">
    <source>
        <dbReference type="SAM" id="MobiDB-lite"/>
    </source>
</evidence>
<organism evidence="2 3">
    <name type="scientific">Actinopolymorpha rutila</name>
    <dbReference type="NCBI Taxonomy" id="446787"/>
    <lineage>
        <taxon>Bacteria</taxon>
        <taxon>Bacillati</taxon>
        <taxon>Actinomycetota</taxon>
        <taxon>Actinomycetes</taxon>
        <taxon>Propionibacteriales</taxon>
        <taxon>Actinopolymorphaceae</taxon>
        <taxon>Actinopolymorpha</taxon>
    </lineage>
</organism>
<dbReference type="EMBL" id="JACBZH010000001">
    <property type="protein sequence ID" value="NYH90861.1"/>
    <property type="molecule type" value="Genomic_DNA"/>
</dbReference>
<protein>
    <submittedName>
        <fullName evidence="2">Uncharacterized protein</fullName>
    </submittedName>
</protein>
<feature type="region of interest" description="Disordered" evidence="1">
    <location>
        <begin position="73"/>
        <end position="94"/>
    </location>
</feature>
<evidence type="ECO:0000313" key="2">
    <source>
        <dbReference type="EMBL" id="NYH90861.1"/>
    </source>
</evidence>
<dbReference type="AlphaFoldDB" id="A0A852ZCN1"/>
<proteinExistence type="predicted"/>
<accession>A0A852ZCN1</accession>
<evidence type="ECO:0000313" key="3">
    <source>
        <dbReference type="Proteomes" id="UP000579605"/>
    </source>
</evidence>
<dbReference type="Proteomes" id="UP000579605">
    <property type="component" value="Unassembled WGS sequence"/>
</dbReference>
<sequence>MWVRTADGELVNLDHARRVRIDRHRANRCDVVAWFGVELGNAIKIAEGVPESAAKALMTALQTQVLNAAEVTQSGEVRMPGARSDGDGATRPRQ</sequence>
<comment type="caution">
    <text evidence="2">The sequence shown here is derived from an EMBL/GenBank/DDBJ whole genome shotgun (WGS) entry which is preliminary data.</text>
</comment>
<gene>
    <name evidence="2" type="ORF">F4554_003499</name>
</gene>
<name>A0A852ZCN1_9ACTN</name>
<dbReference type="RefSeq" id="WP_179788532.1">
    <property type="nucleotide sequence ID" value="NZ_BAAARR010000016.1"/>
</dbReference>
<keyword evidence="3" id="KW-1185">Reference proteome</keyword>
<feature type="compositionally biased region" description="Basic and acidic residues" evidence="1">
    <location>
        <begin position="84"/>
        <end position="94"/>
    </location>
</feature>
<reference evidence="2 3" key="1">
    <citation type="submission" date="2020-07" db="EMBL/GenBank/DDBJ databases">
        <title>Sequencing the genomes of 1000 actinobacteria strains.</title>
        <authorList>
            <person name="Klenk H.-P."/>
        </authorList>
    </citation>
    <scope>NUCLEOTIDE SEQUENCE [LARGE SCALE GENOMIC DNA]</scope>
    <source>
        <strain evidence="2 3">DSM 18448</strain>
    </source>
</reference>